<dbReference type="Pfam" id="PF02140">
    <property type="entry name" value="SUEL_Lectin"/>
    <property type="match status" value="1"/>
</dbReference>
<dbReference type="InterPro" id="IPR046338">
    <property type="entry name" value="GAIN_dom_sf"/>
</dbReference>
<keyword evidence="13" id="KW-1185">Reference proteome</keyword>
<dbReference type="InterPro" id="IPR000203">
    <property type="entry name" value="GPS"/>
</dbReference>
<feature type="compositionally biased region" description="Polar residues" evidence="8">
    <location>
        <begin position="1164"/>
        <end position="1179"/>
    </location>
</feature>
<keyword evidence="3 9" id="KW-0812">Transmembrane</keyword>
<dbReference type="Gene3D" id="1.25.40.610">
    <property type="match status" value="1"/>
</dbReference>
<dbReference type="FunFam" id="2.60.120.740:FF:000001">
    <property type="entry name" value="Adhesion G protein-coupled receptor L2"/>
    <property type="match status" value="1"/>
</dbReference>
<evidence type="ECO:0000256" key="1">
    <source>
        <dbReference type="ARBA" id="ARBA00004370"/>
    </source>
</evidence>
<dbReference type="GO" id="GO:0030246">
    <property type="term" value="F:carbohydrate binding"/>
    <property type="evidence" value="ECO:0007669"/>
    <property type="project" value="UniProtKB-KW"/>
</dbReference>
<feature type="region of interest" description="Disordered" evidence="8">
    <location>
        <begin position="353"/>
        <end position="397"/>
    </location>
</feature>
<evidence type="ECO:0000256" key="2">
    <source>
        <dbReference type="ARBA" id="ARBA00010933"/>
    </source>
</evidence>
<dbReference type="InterPro" id="IPR032471">
    <property type="entry name" value="AGRL2-4_GAIN_subdom_A"/>
</dbReference>
<feature type="region of interest" description="Disordered" evidence="8">
    <location>
        <begin position="1463"/>
        <end position="1525"/>
    </location>
</feature>
<feature type="compositionally biased region" description="Low complexity" evidence="8">
    <location>
        <begin position="1278"/>
        <end position="1329"/>
    </location>
</feature>
<dbReference type="Proteomes" id="UP000069272">
    <property type="component" value="Chromosome 2R"/>
</dbReference>
<dbReference type="Gene3D" id="2.60.220.50">
    <property type="match status" value="1"/>
</dbReference>
<evidence type="ECO:0000256" key="8">
    <source>
        <dbReference type="SAM" id="MobiDB-lite"/>
    </source>
</evidence>
<feature type="compositionally biased region" description="Basic residues" evidence="8">
    <location>
        <begin position="23"/>
        <end position="33"/>
    </location>
</feature>
<feature type="region of interest" description="Disordered" evidence="8">
    <location>
        <begin position="420"/>
        <end position="476"/>
    </location>
</feature>
<dbReference type="GO" id="GO:0004930">
    <property type="term" value="F:G protein-coupled receptor activity"/>
    <property type="evidence" value="ECO:0007669"/>
    <property type="project" value="InterPro"/>
</dbReference>
<sequence length="1525" mass="160306">METVATAAPGENWRQRRGEGHQWRKRHEARRRATVAAPVEQQDRTRISDHCERPSVVRLQEEENGKEEGSSSCRTAQRSERIPSLEEDESPIAIRWSSSSSSSSSSTSRIASIETDRSHVIDTDRWRWFSRRASLAEVTDIGPHPAHSCRRKEPVLTTSSRSSCSHWTNANQWALVIVTIALLGSVGAVAPKYETAYACEGKTLMIECENGDLINLIRANYGRFSITICNDHGNVDWSVNCMSPKSLRVLHSKCAQKQNCSVLASTTMFGDPCPGTHKYLEAHYQCVSAAQSSTTTNRPSPPWLKTSQPIVWSTSTVRNPVLTRLNITQHSPYDGGVTTPMVGVTVAAVSTSGVTTRPPGVGGKLPGGQGPLVPRGGADQQQHPASAGGAGGQTTAFRNKGFENKSVNDDLAIIKTISDRKKVGAGSGMATTPTGGGRRPSDPSTDGEEEGDGGDLLPTQTAVLSGAPGPGVRKDVTAPNTNVVSVGGGIGGVNTLNNHPQGMAIDVSHACGPSTARNLFWNVTRVGEVNVQPCPGGATGIAKWRCVAVASLTPEQRVHLQQEHQQMLQLQGGGGGGGAGGATAATTQATGDGLADSSNKGDISFSSSTGGSSSSSSNIHLTSSDKQSLAETAAATWYAYQPDLTQCRSLWLNNLEVRVQQPDSSLISIANDLAQVTSSKTLYGGDMLVATKIVQTMSQKMHYDIETIPDQRQREALVFELLNSVVKTGSNLLDQSQHASWLDLSVEDQMRVATSLLTGLEDNAFLLADTILREKHVVQKVKNILISIRVLETRNFVKSVEIFPDSSTERWQVSSDQIELPKAALIENSEGGLVRIVFVAFDRLEQILRPQFSNIQHSQQSQQQPGQGEQGQQQQHSGVPGAIASANIGLAEGGSLGSAAAGTTRSDAMATSDPSGMAGAGSAAHAHQQYQQSPRLRLLNSKVISASLGKGRHIQLSQPIRMVLKHLRTKNVSNPTCVFWNYIDHAWSEDGCHVEHTNQTHTVCMCNHLTNFALLVDAIDETQLSLLSIIDDDIKLLIYISVGILIVIGVIALFALKLFSGVFTKLRHGGDADHHLPAGVGVRGVVDRDGGLSISGHHGIGARMHHHHHHVGNNNAGVDLHHPNATAHHHHLVHHHLAGGGTAIGHHLLVADDFQQQQQQQQQSGVNNLHNHQPNNLGNSHHHTLVNNNNLVTTTFNNLNGGGGSGGSSCSPSPPGSGYEQHHLHPAHHPGSAASQHHLGRLNNNVSASSLLSSGAVPPVKPLTYRPNNQINLLRAATTQQQQYQQQQQQHHQSASPTASAASGAPSSASSAPSAAAAAAAAAFQQQQHQQHHQHHNQSQAAATAAGAILLQGLGGGGGGGSSGGCRPSSASSLIASTSLITQPLGADADGDGVGADRSKHSSVSSDHSSNAAELVGYNLSGSDLATAGGGGAGAGGLVHLHHHQGSIGSNASSGVLVVSGGGGSGSGGGGSSTVGTITSSTSSSASASAPLLPHHHHLHHHHLHQHLPAGGAGSAIPIPSKRNL</sequence>
<dbReference type="Gene3D" id="2.60.120.740">
    <property type="match status" value="1"/>
</dbReference>
<comment type="similarity">
    <text evidence="2">Belongs to the G-protein coupled receptor 2 family. LN-TM7 subfamily.</text>
</comment>
<protein>
    <submittedName>
        <fullName evidence="12">Uncharacterized protein</fullName>
    </submittedName>
</protein>
<dbReference type="FunFam" id="1.25.40.610:FF:000006">
    <property type="entry name" value="latrophilin Cirl isoform X2"/>
    <property type="match status" value="1"/>
</dbReference>
<feature type="region of interest" description="Disordered" evidence="8">
    <location>
        <begin position="1"/>
        <end position="113"/>
    </location>
</feature>
<feature type="compositionally biased region" description="Basic residues" evidence="8">
    <location>
        <begin position="1494"/>
        <end position="1506"/>
    </location>
</feature>
<feature type="domain" description="SUEL-type lectin" evidence="11">
    <location>
        <begin position="198"/>
        <end position="287"/>
    </location>
</feature>
<evidence type="ECO:0000313" key="13">
    <source>
        <dbReference type="Proteomes" id="UP000069272"/>
    </source>
</evidence>
<evidence type="ECO:0000313" key="12">
    <source>
        <dbReference type="EnsemblMetazoa" id="AALB007258-PA"/>
    </source>
</evidence>
<feature type="compositionally biased region" description="Low complexity" evidence="8">
    <location>
        <begin position="97"/>
        <end position="108"/>
    </location>
</feature>
<feature type="compositionally biased region" description="Low complexity" evidence="8">
    <location>
        <begin position="1474"/>
        <end position="1493"/>
    </location>
</feature>
<dbReference type="InterPro" id="IPR057244">
    <property type="entry name" value="GAIN_B"/>
</dbReference>
<dbReference type="VEuPathDB" id="VectorBase:AALB20_026029"/>
<dbReference type="CDD" id="cd22830">
    <property type="entry name" value="Gal_Rha_Lectin_dCirl"/>
    <property type="match status" value="1"/>
</dbReference>
<dbReference type="VEuPathDB" id="VectorBase:AALB007258"/>
<reference evidence="12" key="2">
    <citation type="submission" date="2022-08" db="UniProtKB">
        <authorList>
            <consortium name="EnsemblMetazoa"/>
        </authorList>
    </citation>
    <scope>IDENTIFICATION</scope>
    <source>
        <strain evidence="12">STECLA/ALBI9_A</strain>
    </source>
</reference>
<keyword evidence="6 9" id="KW-0472">Membrane</keyword>
<dbReference type="PROSITE" id="PS50228">
    <property type="entry name" value="SUEL_LECTIN"/>
    <property type="match status" value="1"/>
</dbReference>
<feature type="compositionally biased region" description="Gly residues" evidence="8">
    <location>
        <begin position="360"/>
        <end position="370"/>
    </location>
</feature>
<feature type="compositionally biased region" description="Low complexity" evidence="8">
    <location>
        <begin position="1185"/>
        <end position="1199"/>
    </location>
</feature>
<comment type="subcellular location">
    <subcellularLocation>
        <location evidence="1">Membrane</location>
    </subcellularLocation>
</comment>
<dbReference type="InterPro" id="IPR000922">
    <property type="entry name" value="Lectin_gal-bd_dom"/>
</dbReference>
<keyword evidence="7" id="KW-1015">Disulfide bond</keyword>
<dbReference type="EnsemblMetazoa" id="AALB007258-RA">
    <property type="protein sequence ID" value="AALB007258-PA"/>
    <property type="gene ID" value="AALB007258"/>
</dbReference>
<evidence type="ECO:0000256" key="5">
    <source>
        <dbReference type="ARBA" id="ARBA00022989"/>
    </source>
</evidence>
<feature type="region of interest" description="Disordered" evidence="8">
    <location>
        <begin position="1278"/>
        <end position="1343"/>
    </location>
</feature>
<feature type="region of interest" description="Disordered" evidence="8">
    <location>
        <begin position="560"/>
        <end position="620"/>
    </location>
</feature>
<evidence type="ECO:0000256" key="4">
    <source>
        <dbReference type="ARBA" id="ARBA00022734"/>
    </source>
</evidence>
<feature type="compositionally biased region" description="Basic and acidic residues" evidence="8">
    <location>
        <begin position="13"/>
        <end position="22"/>
    </location>
</feature>
<feature type="compositionally biased region" description="Low complexity" evidence="8">
    <location>
        <begin position="582"/>
        <end position="596"/>
    </location>
</feature>
<dbReference type="Pfam" id="PF16489">
    <property type="entry name" value="GAIN"/>
    <property type="match status" value="1"/>
</dbReference>
<evidence type="ECO:0000256" key="3">
    <source>
        <dbReference type="ARBA" id="ARBA00022692"/>
    </source>
</evidence>
<accession>A0A182FL49</accession>
<evidence type="ECO:0000256" key="9">
    <source>
        <dbReference type="SAM" id="Phobius"/>
    </source>
</evidence>
<proteinExistence type="inferred from homology"/>
<feature type="region of interest" description="Disordered" evidence="8">
    <location>
        <begin position="855"/>
        <end position="879"/>
    </location>
</feature>
<dbReference type="GO" id="GO:0005886">
    <property type="term" value="C:plasma membrane"/>
    <property type="evidence" value="ECO:0007669"/>
    <property type="project" value="TreeGrafter"/>
</dbReference>
<dbReference type="PROSITE" id="PS50221">
    <property type="entry name" value="GAIN_B"/>
    <property type="match status" value="1"/>
</dbReference>
<keyword evidence="4" id="KW-0430">Lectin</keyword>
<evidence type="ECO:0000259" key="11">
    <source>
        <dbReference type="PROSITE" id="PS50228"/>
    </source>
</evidence>
<evidence type="ECO:0000256" key="7">
    <source>
        <dbReference type="ARBA" id="ARBA00023157"/>
    </source>
</evidence>
<name>A0A182FL49_ANOAL</name>
<evidence type="ECO:0000259" key="10">
    <source>
        <dbReference type="PROSITE" id="PS50221"/>
    </source>
</evidence>
<dbReference type="SMART" id="SM00303">
    <property type="entry name" value="GPS"/>
    <property type="match status" value="1"/>
</dbReference>
<feature type="compositionally biased region" description="Low complexity" evidence="8">
    <location>
        <begin position="603"/>
        <end position="620"/>
    </location>
</feature>
<dbReference type="STRING" id="7167.A0A182FL49"/>
<feature type="domain" description="GAIN-B" evidence="10">
    <location>
        <begin position="787"/>
        <end position="1022"/>
    </location>
</feature>
<feature type="region of interest" description="Disordered" evidence="8">
    <location>
        <begin position="1155"/>
        <end position="1237"/>
    </location>
</feature>
<dbReference type="PANTHER" id="PTHR12011">
    <property type="entry name" value="ADHESION G-PROTEIN COUPLED RECEPTOR"/>
    <property type="match status" value="1"/>
</dbReference>
<feature type="transmembrane region" description="Helical" evidence="9">
    <location>
        <begin position="1036"/>
        <end position="1059"/>
    </location>
</feature>
<feature type="compositionally biased region" description="Gly residues" evidence="8">
    <location>
        <begin position="1463"/>
        <end position="1473"/>
    </location>
</feature>
<feature type="region of interest" description="Disordered" evidence="8">
    <location>
        <begin position="1385"/>
        <end position="1411"/>
    </location>
</feature>
<feature type="compositionally biased region" description="Basic and acidic residues" evidence="8">
    <location>
        <begin position="41"/>
        <end position="69"/>
    </location>
</feature>
<reference evidence="12 13" key="1">
    <citation type="journal article" date="2017" name="G3 (Bethesda)">
        <title>The Physical Genome Mapping of Anopheles albimanus Corrected Scaffold Misassemblies and Identified Interarm Rearrangements in Genus Anopheles.</title>
        <authorList>
            <person name="Artemov G.N."/>
            <person name="Peery A.N."/>
            <person name="Jiang X."/>
            <person name="Tu Z."/>
            <person name="Stegniy V.N."/>
            <person name="Sharakhova M.V."/>
            <person name="Sharakhov I.V."/>
        </authorList>
    </citation>
    <scope>NUCLEOTIDE SEQUENCE [LARGE SCALE GENOMIC DNA]</scope>
    <source>
        <strain evidence="12 13">ALBI9_A</strain>
    </source>
</reference>
<evidence type="ECO:0000256" key="6">
    <source>
        <dbReference type="ARBA" id="ARBA00023136"/>
    </source>
</evidence>
<dbReference type="Pfam" id="PF01825">
    <property type="entry name" value="GPS"/>
    <property type="match status" value="1"/>
</dbReference>
<feature type="region of interest" description="Disordered" evidence="8">
    <location>
        <begin position="897"/>
        <end position="927"/>
    </location>
</feature>
<feature type="compositionally biased region" description="Low complexity" evidence="8">
    <location>
        <begin position="856"/>
        <end position="878"/>
    </location>
</feature>
<organism evidence="12 13">
    <name type="scientific">Anopheles albimanus</name>
    <name type="common">New world malaria mosquito</name>
    <dbReference type="NCBI Taxonomy" id="7167"/>
    <lineage>
        <taxon>Eukaryota</taxon>
        <taxon>Metazoa</taxon>
        <taxon>Ecdysozoa</taxon>
        <taxon>Arthropoda</taxon>
        <taxon>Hexapoda</taxon>
        <taxon>Insecta</taxon>
        <taxon>Pterygota</taxon>
        <taxon>Neoptera</taxon>
        <taxon>Endopterygota</taxon>
        <taxon>Diptera</taxon>
        <taxon>Nematocera</taxon>
        <taxon>Culicoidea</taxon>
        <taxon>Culicidae</taxon>
        <taxon>Anophelinae</taxon>
        <taxon>Anopheles</taxon>
    </lineage>
</organism>
<feature type="compositionally biased region" description="Gly residues" evidence="8">
    <location>
        <begin position="571"/>
        <end position="581"/>
    </location>
</feature>
<dbReference type="PANTHER" id="PTHR12011:SF347">
    <property type="entry name" value="FI21270P1-RELATED"/>
    <property type="match status" value="1"/>
</dbReference>
<dbReference type="Gene3D" id="4.10.1240.10">
    <property type="entry name" value="GPCR, family 2, extracellular hormone receptor domain"/>
    <property type="match status" value="1"/>
</dbReference>
<dbReference type="InterPro" id="IPR043159">
    <property type="entry name" value="Lectin_gal-bd_sf"/>
</dbReference>
<dbReference type="InterPro" id="IPR036445">
    <property type="entry name" value="GPCR_2_extracell_dom_sf"/>
</dbReference>
<keyword evidence="5 9" id="KW-1133">Transmembrane helix</keyword>